<organism evidence="8 9">
    <name type="scientific">Gemella haemolysans</name>
    <dbReference type="NCBI Taxonomy" id="1379"/>
    <lineage>
        <taxon>Bacteria</taxon>
        <taxon>Bacillati</taxon>
        <taxon>Bacillota</taxon>
        <taxon>Bacilli</taxon>
        <taxon>Bacillales</taxon>
        <taxon>Gemellaceae</taxon>
        <taxon>Gemella</taxon>
    </lineage>
</organism>
<evidence type="ECO:0000256" key="1">
    <source>
        <dbReference type="ARBA" id="ARBA00004162"/>
    </source>
</evidence>
<evidence type="ECO:0000313" key="8">
    <source>
        <dbReference type="EMBL" id="KXB64344.1"/>
    </source>
</evidence>
<dbReference type="GO" id="GO:0005886">
    <property type="term" value="C:plasma membrane"/>
    <property type="evidence" value="ECO:0007669"/>
    <property type="project" value="UniProtKB-SubCell"/>
</dbReference>
<protein>
    <submittedName>
        <fullName evidence="8">PspC domain protein</fullName>
    </submittedName>
</protein>
<keyword evidence="5 6" id="KW-0472">Membrane</keyword>
<dbReference type="InterPro" id="IPR052027">
    <property type="entry name" value="PspC"/>
</dbReference>
<dbReference type="RefSeq" id="WP_060913385.1">
    <property type="nucleotide sequence ID" value="NZ_JAWFGB010000013.1"/>
</dbReference>
<dbReference type="EMBL" id="LSDC01000005">
    <property type="protein sequence ID" value="KXB64344.1"/>
    <property type="molecule type" value="Genomic_DNA"/>
</dbReference>
<proteinExistence type="predicted"/>
<evidence type="ECO:0000256" key="2">
    <source>
        <dbReference type="ARBA" id="ARBA00022475"/>
    </source>
</evidence>
<evidence type="ECO:0000256" key="4">
    <source>
        <dbReference type="ARBA" id="ARBA00022989"/>
    </source>
</evidence>
<feature type="transmembrane region" description="Helical" evidence="6">
    <location>
        <begin position="47"/>
        <end position="70"/>
    </location>
</feature>
<keyword evidence="3 6" id="KW-0812">Transmembrane</keyword>
<accession>A0A134A9I7</accession>
<dbReference type="OrthoDB" id="9815286at2"/>
<dbReference type="Proteomes" id="UP000070355">
    <property type="component" value="Unassembled WGS sequence"/>
</dbReference>
<evidence type="ECO:0000256" key="3">
    <source>
        <dbReference type="ARBA" id="ARBA00022692"/>
    </source>
</evidence>
<dbReference type="AlphaFoldDB" id="A0A134A9I7"/>
<sequence length="96" mass="10996">MIDGLNKIWNKFLNFLEDKEMYKSYEGALISGVCSGLSKRFGISASFLRVLFLLASIFSFGSPILIYILLSIIMPVKPMKENYRNSSYIDGRAWEK</sequence>
<reference evidence="9" key="1">
    <citation type="submission" date="2016-01" db="EMBL/GenBank/DDBJ databases">
        <authorList>
            <person name="Mitreva M."/>
            <person name="Pepin K.H."/>
            <person name="Mihindukulasuriya K.A."/>
            <person name="Fulton R."/>
            <person name="Fronick C."/>
            <person name="O'Laughlin M."/>
            <person name="Miner T."/>
            <person name="Herter B."/>
            <person name="Rosa B.A."/>
            <person name="Cordes M."/>
            <person name="Tomlinson C."/>
            <person name="Wollam A."/>
            <person name="Palsikar V.B."/>
            <person name="Mardis E.R."/>
            <person name="Wilson R.K."/>
        </authorList>
    </citation>
    <scope>NUCLEOTIDE SEQUENCE [LARGE SCALE GENOMIC DNA]</scope>
    <source>
        <strain evidence="9">DNF01167</strain>
    </source>
</reference>
<keyword evidence="4 6" id="KW-1133">Transmembrane helix</keyword>
<name>A0A134A9I7_9BACL</name>
<gene>
    <name evidence="8" type="ORF">HMPREF3186_00050</name>
</gene>
<comment type="caution">
    <text evidence="8">The sequence shown here is derived from an EMBL/GenBank/DDBJ whole genome shotgun (WGS) entry which is preliminary data.</text>
</comment>
<feature type="domain" description="Phage shock protein PspC N-terminal" evidence="7">
    <location>
        <begin position="19"/>
        <end position="76"/>
    </location>
</feature>
<evidence type="ECO:0000259" key="7">
    <source>
        <dbReference type="Pfam" id="PF04024"/>
    </source>
</evidence>
<dbReference type="InterPro" id="IPR007168">
    <property type="entry name" value="Phageshock_PspC_N"/>
</dbReference>
<evidence type="ECO:0000256" key="5">
    <source>
        <dbReference type="ARBA" id="ARBA00023136"/>
    </source>
</evidence>
<comment type="subcellular location">
    <subcellularLocation>
        <location evidence="1">Cell membrane</location>
        <topology evidence="1">Single-pass membrane protein</topology>
    </subcellularLocation>
</comment>
<dbReference type="Pfam" id="PF04024">
    <property type="entry name" value="PspC"/>
    <property type="match status" value="1"/>
</dbReference>
<evidence type="ECO:0000256" key="6">
    <source>
        <dbReference type="SAM" id="Phobius"/>
    </source>
</evidence>
<dbReference type="PATRIC" id="fig|1379.3.peg.51"/>
<dbReference type="PANTHER" id="PTHR33885">
    <property type="entry name" value="PHAGE SHOCK PROTEIN C"/>
    <property type="match status" value="1"/>
</dbReference>
<dbReference type="PANTHER" id="PTHR33885:SF3">
    <property type="entry name" value="PHAGE SHOCK PROTEIN C"/>
    <property type="match status" value="1"/>
</dbReference>
<evidence type="ECO:0000313" key="9">
    <source>
        <dbReference type="Proteomes" id="UP000070355"/>
    </source>
</evidence>
<keyword evidence="2" id="KW-1003">Cell membrane</keyword>
<dbReference type="STRING" id="1379.HMPREF3186_00050"/>